<protein>
    <recommendedName>
        <fullName evidence="1">Immunity protein 30 domain-containing protein</fullName>
    </recommendedName>
</protein>
<gene>
    <name evidence="2" type="ORF">C6H66_20270</name>
</gene>
<proteinExistence type="predicted"/>
<dbReference type="Proteomes" id="UP000239550">
    <property type="component" value="Unassembled WGS sequence"/>
</dbReference>
<dbReference type="Pfam" id="PF15565">
    <property type="entry name" value="Imm30"/>
    <property type="match status" value="1"/>
</dbReference>
<sequence length="143" mass="16807">MNLIEDLEKSSSMDSPESIRIFSNTLQKMAESKDKKYLPIILNYLDDESEYTDMMKEIMGMAESFEAIDYVSTIIGFNEVLQKKALDWLDIIHYRITNSEKHIDIYKNILTNSPNKEEVKEYLYRFLDNNPEKQKAISFILSC</sequence>
<keyword evidence="3" id="KW-1185">Reference proteome</keyword>
<dbReference type="RefSeq" id="WP_105396528.1">
    <property type="nucleotide sequence ID" value="NZ_CAWNTA010000128.1"/>
</dbReference>
<comment type="caution">
    <text evidence="2">The sequence shown here is derived from an EMBL/GenBank/DDBJ whole genome shotgun (WGS) entry which is preliminary data.</text>
</comment>
<evidence type="ECO:0000313" key="2">
    <source>
        <dbReference type="EMBL" id="PQQ23308.1"/>
    </source>
</evidence>
<organism evidence="2 3">
    <name type="scientific">Photorhabdus hindustanensis</name>
    <dbReference type="NCBI Taxonomy" id="2918802"/>
    <lineage>
        <taxon>Bacteria</taxon>
        <taxon>Pseudomonadati</taxon>
        <taxon>Pseudomonadota</taxon>
        <taxon>Gammaproteobacteria</taxon>
        <taxon>Enterobacterales</taxon>
        <taxon>Morganellaceae</taxon>
        <taxon>Photorhabdus</taxon>
    </lineage>
</organism>
<dbReference type="AlphaFoldDB" id="A0A2S8PWF5"/>
<dbReference type="EMBL" id="PUWT01000060">
    <property type="protein sequence ID" value="PQQ23308.1"/>
    <property type="molecule type" value="Genomic_DNA"/>
</dbReference>
<evidence type="ECO:0000259" key="1">
    <source>
        <dbReference type="Pfam" id="PF15565"/>
    </source>
</evidence>
<evidence type="ECO:0000313" key="3">
    <source>
        <dbReference type="Proteomes" id="UP000239550"/>
    </source>
</evidence>
<name>A0A2S8PWF5_9GAMM</name>
<dbReference type="InterPro" id="IPR029084">
    <property type="entry name" value="Imm30"/>
</dbReference>
<accession>A0A2S8PWF5</accession>
<reference evidence="2 3" key="1">
    <citation type="submission" date="2018-02" db="EMBL/GenBank/DDBJ databases">
        <title>Five New Genomes of Indian Photorhabdus Isolates TSA.</title>
        <authorList>
            <person name="Dubay B."/>
            <person name="Somvanshi V.S."/>
        </authorList>
    </citation>
    <scope>NUCLEOTIDE SEQUENCE [LARGE SCALE GENOMIC DNA]</scope>
    <source>
        <strain evidence="2 3">H1</strain>
    </source>
</reference>
<feature type="domain" description="Immunity protein 30" evidence="1">
    <location>
        <begin position="13"/>
        <end position="106"/>
    </location>
</feature>